<organism evidence="1 2">
    <name type="scientific">Agrilus planipennis</name>
    <name type="common">Emerald ash borer</name>
    <name type="synonym">Agrilus marcopoli</name>
    <dbReference type="NCBI Taxonomy" id="224129"/>
    <lineage>
        <taxon>Eukaryota</taxon>
        <taxon>Metazoa</taxon>
        <taxon>Ecdysozoa</taxon>
        <taxon>Arthropoda</taxon>
        <taxon>Hexapoda</taxon>
        <taxon>Insecta</taxon>
        <taxon>Pterygota</taxon>
        <taxon>Neoptera</taxon>
        <taxon>Endopterygota</taxon>
        <taxon>Coleoptera</taxon>
        <taxon>Polyphaga</taxon>
        <taxon>Elateriformia</taxon>
        <taxon>Buprestoidea</taxon>
        <taxon>Buprestidae</taxon>
        <taxon>Agrilinae</taxon>
        <taxon>Agrilus</taxon>
    </lineage>
</organism>
<dbReference type="KEGG" id="apln:108744929"/>
<dbReference type="InParanoid" id="A0A1W4XK91"/>
<accession>A0A1W4XK91</accession>
<evidence type="ECO:0000313" key="2">
    <source>
        <dbReference type="RefSeq" id="XP_018336399.1"/>
    </source>
</evidence>
<reference evidence="2" key="1">
    <citation type="submission" date="2025-08" db="UniProtKB">
        <authorList>
            <consortium name="RefSeq"/>
        </authorList>
    </citation>
    <scope>IDENTIFICATION</scope>
    <source>
        <tissue evidence="2">Entire body</tissue>
    </source>
</reference>
<dbReference type="InterPro" id="IPR029058">
    <property type="entry name" value="AB_hydrolase_fold"/>
</dbReference>
<keyword evidence="1" id="KW-1185">Reference proteome</keyword>
<dbReference type="Gene3D" id="3.40.50.1820">
    <property type="entry name" value="alpha/beta hydrolase"/>
    <property type="match status" value="1"/>
</dbReference>
<dbReference type="GeneID" id="108744929"/>
<protein>
    <submittedName>
        <fullName evidence="2">Uncharacterized protein LOC108744929</fullName>
    </submittedName>
</protein>
<name>A0A1W4XK91_AGRPL</name>
<sequence length="62" mass="6941">MYFGESLLTGGFTAVNCNNYKNFEAGRCDKNKVSYIGRMDLDKGARGRYYLNTASTAPFSVR</sequence>
<gene>
    <name evidence="2" type="primary">LOC108744929</name>
</gene>
<dbReference type="RefSeq" id="XP_018336399.1">
    <property type="nucleotide sequence ID" value="XM_018480897.1"/>
</dbReference>
<dbReference type="AlphaFoldDB" id="A0A1W4XK91"/>
<evidence type="ECO:0000313" key="1">
    <source>
        <dbReference type="Proteomes" id="UP000192223"/>
    </source>
</evidence>
<proteinExistence type="predicted"/>
<dbReference type="Proteomes" id="UP000192223">
    <property type="component" value="Unplaced"/>
</dbReference>